<evidence type="ECO:0000256" key="1">
    <source>
        <dbReference type="SAM" id="MobiDB-lite"/>
    </source>
</evidence>
<dbReference type="AlphaFoldDB" id="A0A8R1EDP8"/>
<accession>A0A8R1EDP8</accession>
<feature type="compositionally biased region" description="Polar residues" evidence="1">
    <location>
        <begin position="48"/>
        <end position="60"/>
    </location>
</feature>
<evidence type="ECO:0000313" key="4">
    <source>
        <dbReference type="Proteomes" id="UP000005237"/>
    </source>
</evidence>
<keyword evidence="4" id="KW-1185">Reference proteome</keyword>
<sequence length="111" mass="13009">MGNLASITNTVRQTIPENAHKNWSWIIVRLRHIREEIRQKIKGVFERNTPSENGVATSTETESRTIKRPKNSVESLQEQIEKHIAHEMRMVYFACAFNLVFICILVKLWVF</sequence>
<keyword evidence="2" id="KW-0812">Transmembrane</keyword>
<keyword evidence="2" id="KW-1133">Transmembrane helix</keyword>
<organism evidence="3 4">
    <name type="scientific">Caenorhabditis japonica</name>
    <dbReference type="NCBI Taxonomy" id="281687"/>
    <lineage>
        <taxon>Eukaryota</taxon>
        <taxon>Metazoa</taxon>
        <taxon>Ecdysozoa</taxon>
        <taxon>Nematoda</taxon>
        <taxon>Chromadorea</taxon>
        <taxon>Rhabditida</taxon>
        <taxon>Rhabditina</taxon>
        <taxon>Rhabditomorpha</taxon>
        <taxon>Rhabditoidea</taxon>
        <taxon>Rhabditidae</taxon>
        <taxon>Peloderinae</taxon>
        <taxon>Caenorhabditis</taxon>
    </lineage>
</organism>
<keyword evidence="2" id="KW-0472">Membrane</keyword>
<protein>
    <submittedName>
        <fullName evidence="3">Uncharacterized protein</fullName>
    </submittedName>
</protein>
<evidence type="ECO:0000256" key="2">
    <source>
        <dbReference type="SAM" id="Phobius"/>
    </source>
</evidence>
<feature type="transmembrane region" description="Helical" evidence="2">
    <location>
        <begin position="90"/>
        <end position="110"/>
    </location>
</feature>
<reference evidence="4" key="1">
    <citation type="submission" date="2010-08" db="EMBL/GenBank/DDBJ databases">
        <authorList>
            <consortium name="Caenorhabditis japonica Sequencing Consortium"/>
            <person name="Wilson R.K."/>
        </authorList>
    </citation>
    <scope>NUCLEOTIDE SEQUENCE [LARGE SCALE GENOMIC DNA]</scope>
    <source>
        <strain evidence="4">DF5081</strain>
    </source>
</reference>
<evidence type="ECO:0000313" key="3">
    <source>
        <dbReference type="EnsemblMetazoa" id="CJA32911.1"/>
    </source>
</evidence>
<proteinExistence type="predicted"/>
<dbReference type="EnsemblMetazoa" id="CJA32911.1">
    <property type="protein sequence ID" value="CJA32911.1"/>
    <property type="gene ID" value="WBGene00208758"/>
</dbReference>
<feature type="region of interest" description="Disordered" evidence="1">
    <location>
        <begin position="48"/>
        <end position="72"/>
    </location>
</feature>
<dbReference type="Proteomes" id="UP000005237">
    <property type="component" value="Unassembled WGS sequence"/>
</dbReference>
<reference evidence="3" key="2">
    <citation type="submission" date="2022-06" db="UniProtKB">
        <authorList>
            <consortium name="EnsemblMetazoa"/>
        </authorList>
    </citation>
    <scope>IDENTIFICATION</scope>
    <source>
        <strain evidence="3">DF5081</strain>
    </source>
</reference>
<name>A0A8R1EDP8_CAEJA</name>